<dbReference type="EMBL" id="BAAAOR010000007">
    <property type="protein sequence ID" value="GAA1506196.1"/>
    <property type="molecule type" value="Genomic_DNA"/>
</dbReference>
<accession>A0ABN1ZWH4</accession>
<dbReference type="PANTHER" id="PTHR36456:SF1">
    <property type="entry name" value="UPF0232 PROTEIN SCO3875"/>
    <property type="match status" value="1"/>
</dbReference>
<organism evidence="2 3">
    <name type="scientific">Nocardioides humi</name>
    <dbReference type="NCBI Taxonomy" id="449461"/>
    <lineage>
        <taxon>Bacteria</taxon>
        <taxon>Bacillati</taxon>
        <taxon>Actinomycetota</taxon>
        <taxon>Actinomycetes</taxon>
        <taxon>Propionibacteriales</taxon>
        <taxon>Nocardioidaceae</taxon>
        <taxon>Nocardioides</taxon>
    </lineage>
</organism>
<dbReference type="PANTHER" id="PTHR36456">
    <property type="entry name" value="UPF0232 PROTEIN SCO3875"/>
    <property type="match status" value="1"/>
</dbReference>
<dbReference type="Proteomes" id="UP001500842">
    <property type="component" value="Unassembled WGS sequence"/>
</dbReference>
<feature type="region of interest" description="Disordered" evidence="1">
    <location>
        <begin position="1"/>
        <end position="78"/>
    </location>
</feature>
<evidence type="ECO:0000313" key="2">
    <source>
        <dbReference type="EMBL" id="GAA1506196.1"/>
    </source>
</evidence>
<dbReference type="InterPro" id="IPR007922">
    <property type="entry name" value="DciA-like"/>
</dbReference>
<feature type="compositionally biased region" description="Basic and acidic residues" evidence="1">
    <location>
        <begin position="13"/>
        <end position="22"/>
    </location>
</feature>
<comment type="caution">
    <text evidence="2">The sequence shown here is derived from an EMBL/GenBank/DDBJ whole genome shotgun (WGS) entry which is preliminary data.</text>
</comment>
<dbReference type="Pfam" id="PF05258">
    <property type="entry name" value="DciA"/>
    <property type="match status" value="1"/>
</dbReference>
<feature type="region of interest" description="Disordered" evidence="1">
    <location>
        <begin position="171"/>
        <end position="192"/>
    </location>
</feature>
<dbReference type="RefSeq" id="WP_246086969.1">
    <property type="nucleotide sequence ID" value="NZ_BAAAOR010000007.1"/>
</dbReference>
<sequence>MPDPEVPDVPEEAGEHRPDGLDLARAQMLGTAGSSTTPARPRSRRTSDKGGPGTGFRRRGSRGDAQLSGAHPDGRDPQALTSELGRLIDDRGWALDLQVRGVFARWTEIVGPEIGAHSTPESLTDGTLVVRTDSTAWATQLKLLAATVVKRLNEELGRGTVTVVEVLGPHAPSWKHGRRRAPGSRGPRDTYG</sequence>
<keyword evidence="3" id="KW-1185">Reference proteome</keyword>
<name>A0ABN1ZWH4_9ACTN</name>
<evidence type="ECO:0000313" key="3">
    <source>
        <dbReference type="Proteomes" id="UP001500842"/>
    </source>
</evidence>
<feature type="compositionally biased region" description="Acidic residues" evidence="1">
    <location>
        <begin position="1"/>
        <end position="12"/>
    </location>
</feature>
<protein>
    <submittedName>
        <fullName evidence="2">DUF721 domain-containing protein</fullName>
    </submittedName>
</protein>
<feature type="compositionally biased region" description="Basic residues" evidence="1">
    <location>
        <begin position="173"/>
        <end position="182"/>
    </location>
</feature>
<reference evidence="2 3" key="1">
    <citation type="journal article" date="2019" name="Int. J. Syst. Evol. Microbiol.">
        <title>The Global Catalogue of Microorganisms (GCM) 10K type strain sequencing project: providing services to taxonomists for standard genome sequencing and annotation.</title>
        <authorList>
            <consortium name="The Broad Institute Genomics Platform"/>
            <consortium name="The Broad Institute Genome Sequencing Center for Infectious Disease"/>
            <person name="Wu L."/>
            <person name="Ma J."/>
        </authorList>
    </citation>
    <scope>NUCLEOTIDE SEQUENCE [LARGE SCALE GENOMIC DNA]</scope>
    <source>
        <strain evidence="2 3">JCM 14942</strain>
    </source>
</reference>
<evidence type="ECO:0000256" key="1">
    <source>
        <dbReference type="SAM" id="MobiDB-lite"/>
    </source>
</evidence>
<gene>
    <name evidence="2" type="ORF">GCM10009788_07480</name>
</gene>
<proteinExistence type="predicted"/>